<evidence type="ECO:0000313" key="3">
    <source>
        <dbReference type="EMBL" id="GAA4283437.1"/>
    </source>
</evidence>
<evidence type="ECO:0000313" key="4">
    <source>
        <dbReference type="Proteomes" id="UP001501586"/>
    </source>
</evidence>
<dbReference type="PANTHER" id="PTHR46696">
    <property type="entry name" value="P450, PUTATIVE (EUROFUNG)-RELATED"/>
    <property type="match status" value="1"/>
</dbReference>
<keyword evidence="2" id="KW-0408">Iron</keyword>
<organism evidence="3 4">
    <name type="scientific">Brevibacterium daeguense</name>
    <dbReference type="NCBI Taxonomy" id="909936"/>
    <lineage>
        <taxon>Bacteria</taxon>
        <taxon>Bacillati</taxon>
        <taxon>Actinomycetota</taxon>
        <taxon>Actinomycetes</taxon>
        <taxon>Micrococcales</taxon>
        <taxon>Brevibacteriaceae</taxon>
        <taxon>Brevibacterium</taxon>
    </lineage>
</organism>
<dbReference type="CDD" id="cd00302">
    <property type="entry name" value="cytochrome_P450"/>
    <property type="match status" value="1"/>
</dbReference>
<dbReference type="RefSeq" id="WP_236863497.1">
    <property type="nucleotide sequence ID" value="NZ_BAABAZ010000004.1"/>
</dbReference>
<dbReference type="PRINTS" id="PR00385">
    <property type="entry name" value="P450"/>
</dbReference>
<sequence length="412" mass="44287">MRPLHLSAAQALARTRAQLADTSLLLAARPDMAALLLAGRVLSSERTPLRRLPPLGWVTAHAPTAREILKDYRHFTNLTEGGVGDLWAQVLGPWVLDMFDGPGHHDLRTRTRELFTEDSAAALVAEAWQDSFDAARRELVTGGTVDIAALSRMLVGRMMGALLGIDEVRHDSAAADELFATGERLAGLALDTGADTTLPEDRVAQAQEIVRQLTANVPAAFADPQPGTILERCARLGLGLRETTGLCALLMVAGTETSASAMARTVALLADTGDQHLLRRDRSLLPEAVREGLRVTTPAAVIGRGVSADVEIAGARMQAGERVMMLTWTANTRYGGFDLRRGYVPEVRQLWFGAGRHLCLGAPLARAEIAGLLTMLLDAAAEAGAPGWQIVERTPQRRVMIPGYQRLVVALA</sequence>
<proteinExistence type="inferred from homology"/>
<dbReference type="InterPro" id="IPR002397">
    <property type="entry name" value="Cyt_P450_B"/>
</dbReference>
<keyword evidence="2" id="KW-0503">Monooxygenase</keyword>
<evidence type="ECO:0000256" key="1">
    <source>
        <dbReference type="ARBA" id="ARBA00010617"/>
    </source>
</evidence>
<dbReference type="PROSITE" id="PS00086">
    <property type="entry name" value="CYTOCHROME_P450"/>
    <property type="match status" value="1"/>
</dbReference>
<keyword evidence="2" id="KW-0479">Metal-binding</keyword>
<reference evidence="4" key="1">
    <citation type="journal article" date="2019" name="Int. J. Syst. Evol. Microbiol.">
        <title>The Global Catalogue of Microorganisms (GCM) 10K type strain sequencing project: providing services to taxonomists for standard genome sequencing and annotation.</title>
        <authorList>
            <consortium name="The Broad Institute Genomics Platform"/>
            <consortium name="The Broad Institute Genome Sequencing Center for Infectious Disease"/>
            <person name="Wu L."/>
            <person name="Ma J."/>
        </authorList>
    </citation>
    <scope>NUCLEOTIDE SEQUENCE [LARGE SCALE GENOMIC DNA]</scope>
    <source>
        <strain evidence="4">JCM 17458</strain>
    </source>
</reference>
<comment type="similarity">
    <text evidence="1 2">Belongs to the cytochrome P450 family.</text>
</comment>
<protein>
    <submittedName>
        <fullName evidence="3">Cytochrome P450</fullName>
    </submittedName>
</protein>
<dbReference type="PRINTS" id="PR00359">
    <property type="entry name" value="BP450"/>
</dbReference>
<accession>A0ABP8EHN0</accession>
<dbReference type="Gene3D" id="1.10.630.10">
    <property type="entry name" value="Cytochrome P450"/>
    <property type="match status" value="1"/>
</dbReference>
<dbReference type="Pfam" id="PF00067">
    <property type="entry name" value="p450"/>
    <property type="match status" value="1"/>
</dbReference>
<gene>
    <name evidence="3" type="ORF">GCM10022261_09680</name>
</gene>
<dbReference type="EMBL" id="BAABAZ010000004">
    <property type="protein sequence ID" value="GAA4283437.1"/>
    <property type="molecule type" value="Genomic_DNA"/>
</dbReference>
<dbReference type="InterPro" id="IPR036396">
    <property type="entry name" value="Cyt_P450_sf"/>
</dbReference>
<dbReference type="PANTHER" id="PTHR46696:SF1">
    <property type="entry name" value="CYTOCHROME P450 YJIB-RELATED"/>
    <property type="match status" value="1"/>
</dbReference>
<dbReference type="InterPro" id="IPR017972">
    <property type="entry name" value="Cyt_P450_CS"/>
</dbReference>
<dbReference type="InterPro" id="IPR001128">
    <property type="entry name" value="Cyt_P450"/>
</dbReference>
<keyword evidence="2" id="KW-0560">Oxidoreductase</keyword>
<keyword evidence="4" id="KW-1185">Reference proteome</keyword>
<keyword evidence="2" id="KW-0349">Heme</keyword>
<dbReference type="SUPFAM" id="SSF48264">
    <property type="entry name" value="Cytochrome P450"/>
    <property type="match status" value="1"/>
</dbReference>
<name>A0ABP8EHN0_9MICO</name>
<dbReference type="Proteomes" id="UP001501586">
    <property type="component" value="Unassembled WGS sequence"/>
</dbReference>
<comment type="caution">
    <text evidence="3">The sequence shown here is derived from an EMBL/GenBank/DDBJ whole genome shotgun (WGS) entry which is preliminary data.</text>
</comment>
<evidence type="ECO:0000256" key="2">
    <source>
        <dbReference type="RuleBase" id="RU000461"/>
    </source>
</evidence>